<evidence type="ECO:0000256" key="5">
    <source>
        <dbReference type="ARBA" id="ARBA00022776"/>
    </source>
</evidence>
<keyword evidence="12" id="KW-1185">Reference proteome</keyword>
<accession>A0A8H7SUJ5</accession>
<dbReference type="Gene3D" id="1.10.418.60">
    <property type="entry name" value="Ncd80 complex, Nuf2 subunit"/>
    <property type="match status" value="1"/>
</dbReference>
<reference evidence="11" key="1">
    <citation type="submission" date="2021-01" db="EMBL/GenBank/DDBJ databases">
        <title>Metabolic potential, ecology and presence of endohyphal bacteria is reflected in genomic diversity of Mucoromycotina.</title>
        <authorList>
            <person name="Muszewska A."/>
            <person name="Okrasinska A."/>
            <person name="Steczkiewicz K."/>
            <person name="Drgas O."/>
            <person name="Orlowska M."/>
            <person name="Perlinska-Lenart U."/>
            <person name="Aleksandrzak-Piekarczyk T."/>
            <person name="Szatraj K."/>
            <person name="Zielenkiewicz U."/>
            <person name="Pilsyk S."/>
            <person name="Malc E."/>
            <person name="Mieczkowski P."/>
            <person name="Kruszewska J.S."/>
            <person name="Biernat P."/>
            <person name="Pawlowska J."/>
        </authorList>
    </citation>
    <scope>NUCLEOTIDE SEQUENCE</scope>
    <source>
        <strain evidence="11">WA0000018081</strain>
    </source>
</reference>
<dbReference type="InterPro" id="IPR005549">
    <property type="entry name" value="Kinetochore_Nuf2_N"/>
</dbReference>
<evidence type="ECO:0000256" key="4">
    <source>
        <dbReference type="ARBA" id="ARBA00022618"/>
    </source>
</evidence>
<feature type="coiled-coil region" evidence="9">
    <location>
        <begin position="252"/>
        <end position="321"/>
    </location>
</feature>
<evidence type="ECO:0000256" key="2">
    <source>
        <dbReference type="ARBA" id="ARBA00005498"/>
    </source>
</evidence>
<evidence type="ECO:0000256" key="3">
    <source>
        <dbReference type="ARBA" id="ARBA00022454"/>
    </source>
</evidence>
<keyword evidence="8" id="KW-0137">Centromere</keyword>
<gene>
    <name evidence="11" type="ORF">INT48_004173</name>
</gene>
<comment type="caution">
    <text evidence="11">The sequence shown here is derived from an EMBL/GenBank/DDBJ whole genome shotgun (WGS) entry which is preliminary data.</text>
</comment>
<organism evidence="11 12">
    <name type="scientific">Thamnidium elegans</name>
    <dbReference type="NCBI Taxonomy" id="101142"/>
    <lineage>
        <taxon>Eukaryota</taxon>
        <taxon>Fungi</taxon>
        <taxon>Fungi incertae sedis</taxon>
        <taxon>Mucoromycota</taxon>
        <taxon>Mucoromycotina</taxon>
        <taxon>Mucoromycetes</taxon>
        <taxon>Mucorales</taxon>
        <taxon>Mucorineae</taxon>
        <taxon>Mucoraceae</taxon>
        <taxon>Thamnidium</taxon>
    </lineage>
</organism>
<evidence type="ECO:0000256" key="7">
    <source>
        <dbReference type="ARBA" id="ARBA00023306"/>
    </source>
</evidence>
<keyword evidence="3" id="KW-0158">Chromosome</keyword>
<dbReference type="Proteomes" id="UP000613177">
    <property type="component" value="Unassembled WGS sequence"/>
</dbReference>
<comment type="subcellular location">
    <subcellularLocation>
        <location evidence="1">Chromosome</location>
        <location evidence="1">Centromere</location>
    </subcellularLocation>
</comment>
<dbReference type="GO" id="GO:0051301">
    <property type="term" value="P:cell division"/>
    <property type="evidence" value="ECO:0007669"/>
    <property type="project" value="UniProtKB-KW"/>
</dbReference>
<evidence type="ECO:0000259" key="10">
    <source>
        <dbReference type="Pfam" id="PF03800"/>
    </source>
</evidence>
<evidence type="ECO:0000313" key="12">
    <source>
        <dbReference type="Proteomes" id="UP000613177"/>
    </source>
</evidence>
<dbReference type="AlphaFoldDB" id="A0A8H7SUJ5"/>
<keyword evidence="5" id="KW-0498">Mitosis</keyword>
<feature type="domain" description="Kinetochore protein Nuf2 N-terminal" evidence="10">
    <location>
        <begin position="10"/>
        <end position="143"/>
    </location>
</feature>
<keyword evidence="7" id="KW-0131">Cell cycle</keyword>
<dbReference type="GO" id="GO:0031262">
    <property type="term" value="C:Ndc80 complex"/>
    <property type="evidence" value="ECO:0007669"/>
    <property type="project" value="InterPro"/>
</dbReference>
<evidence type="ECO:0000256" key="6">
    <source>
        <dbReference type="ARBA" id="ARBA00023054"/>
    </source>
</evidence>
<dbReference type="EMBL" id="JAEPRE010000047">
    <property type="protein sequence ID" value="KAG2234735.1"/>
    <property type="molecule type" value="Genomic_DNA"/>
</dbReference>
<keyword evidence="6 9" id="KW-0175">Coiled coil</keyword>
<feature type="coiled-coil region" evidence="9">
    <location>
        <begin position="185"/>
        <end position="219"/>
    </location>
</feature>
<dbReference type="InterPro" id="IPR038275">
    <property type="entry name" value="Nuf2_N_sf"/>
</dbReference>
<evidence type="ECO:0000256" key="9">
    <source>
        <dbReference type="SAM" id="Coils"/>
    </source>
</evidence>
<comment type="similarity">
    <text evidence="2">Belongs to the NUF2 family.</text>
</comment>
<sequence length="420" mass="50219">MEDYKLRLKPVKELVSILQEMNLSVTEADLYRPSSHRTTIIFETLINIFGPAKYRLIEEVRVEATKRVITLTGSSPDTCSHETIVIFEVFRSFLKTIRFSDIALTDLTHPTSRRIIPIYNVIVNFAIFCQPRWKEYMVWAEKIEETSVLTEEAHNVEEDTRKEFNYKKNQKLKDEEERQYIESINDELMIELGKLKKEADEMSSNLDDHKKERHKLKDTLQGSQYFYLEDRNNFDDFKLYRDIDLDKGFRECDSLRTRIEEITRKLTHLQNTDIRKCIRYLLNIKSKTAEINRQVKSTEAVENELENFREEESEMSKMKSQFKMEVTNCQVEMELIEEQAAKSAETMELYYKDTEEKNFELKKFIDENLVKESKCKEEMKGYEEEHKKILYVYNYEMHQITNKLGSIQSHIERLYQHSQN</sequence>
<evidence type="ECO:0000256" key="8">
    <source>
        <dbReference type="ARBA" id="ARBA00023328"/>
    </source>
</evidence>
<proteinExistence type="inferred from homology"/>
<evidence type="ECO:0000313" key="11">
    <source>
        <dbReference type="EMBL" id="KAG2234735.1"/>
    </source>
</evidence>
<protein>
    <recommendedName>
        <fullName evidence="10">Kinetochore protein Nuf2 N-terminal domain-containing protein</fullName>
    </recommendedName>
</protein>
<keyword evidence="4" id="KW-0132">Cell division</keyword>
<evidence type="ECO:0000256" key="1">
    <source>
        <dbReference type="ARBA" id="ARBA00004584"/>
    </source>
</evidence>
<dbReference type="Pfam" id="PF03800">
    <property type="entry name" value="Nuf2"/>
    <property type="match status" value="1"/>
</dbReference>
<name>A0A8H7SUJ5_9FUNG</name>